<gene>
    <name evidence="6" type="ordered locus">Mpal_1134</name>
</gene>
<proteinExistence type="inferred from homology"/>
<keyword evidence="4" id="KW-1133">Transmembrane helix</keyword>
<sequence precursor="true">MKKKLKIIITAIVAIAVIGIVIGLILTGTVGSPHTKTTQIQGNSGTQTTNSSNVKTVGNTSTNQSGDFFTLRTPLSSSLAVIDLADQLGYYRDNGIIIERTGTSTGGPQNIMTVASGSNDVGGSAFSAIVNAIAKGTKIKVVVPSIGTSLTEPDYKWLVLNTSSIKTASDLKGKTIGVNTLGAQADFVTRAYLYQHNLTPSDVQLVVLPIENEEQVLRQGQVDVIAPNGNYLKKAESDGGVRALFTDAEVTGDQVKSATFMSTDFIEEHPDIVRKFVNATTRAIEWDKQNRDQSKVLLAEYLEKNNGNTKLAALHNGWAIRSPPTINDQDVQFWVDVMVKEGLLKEGQIKPSDVYTNEFNPYYQK</sequence>
<organism evidence="6 7">
    <name type="scientific">Methanosphaerula palustris (strain ATCC BAA-1556 / DSM 19958 / E1-9c)</name>
    <dbReference type="NCBI Taxonomy" id="521011"/>
    <lineage>
        <taxon>Archaea</taxon>
        <taxon>Methanobacteriati</taxon>
        <taxon>Methanobacteriota</taxon>
        <taxon>Stenosarchaea group</taxon>
        <taxon>Methanomicrobia</taxon>
        <taxon>Methanomicrobiales</taxon>
        <taxon>Methanoregulaceae</taxon>
        <taxon>Methanosphaerula</taxon>
    </lineage>
</organism>
<evidence type="ECO:0000256" key="4">
    <source>
        <dbReference type="SAM" id="Phobius"/>
    </source>
</evidence>
<dbReference type="HOGENOM" id="CLU_028871_5_0_2"/>
<evidence type="ECO:0000259" key="5">
    <source>
        <dbReference type="Pfam" id="PF09084"/>
    </source>
</evidence>
<dbReference type="SUPFAM" id="SSF53850">
    <property type="entry name" value="Periplasmic binding protein-like II"/>
    <property type="match status" value="1"/>
</dbReference>
<evidence type="ECO:0000256" key="3">
    <source>
        <dbReference type="ARBA" id="ARBA00022729"/>
    </source>
</evidence>
<dbReference type="EMBL" id="CP001338">
    <property type="protein sequence ID" value="ACL16477.1"/>
    <property type="molecule type" value="Genomic_DNA"/>
</dbReference>
<comment type="similarity">
    <text evidence="2">Belongs to the bacterial solute-binding protein SsuA/TauA family.</text>
</comment>
<evidence type="ECO:0000313" key="6">
    <source>
        <dbReference type="EMBL" id="ACL16477.1"/>
    </source>
</evidence>
<dbReference type="Pfam" id="PF09084">
    <property type="entry name" value="NMT1"/>
    <property type="match status" value="1"/>
</dbReference>
<dbReference type="Gene3D" id="3.40.190.10">
    <property type="entry name" value="Periplasmic binding protein-like II"/>
    <property type="match status" value="2"/>
</dbReference>
<evidence type="ECO:0000256" key="1">
    <source>
        <dbReference type="ARBA" id="ARBA00004418"/>
    </source>
</evidence>
<keyword evidence="7" id="KW-1185">Reference proteome</keyword>
<dbReference type="KEGG" id="mpl:Mpal_1134"/>
<accession>B8GH72</accession>
<dbReference type="Proteomes" id="UP000002457">
    <property type="component" value="Chromosome"/>
</dbReference>
<dbReference type="PANTHER" id="PTHR30024">
    <property type="entry name" value="ALIPHATIC SULFONATES-BINDING PROTEIN-RELATED"/>
    <property type="match status" value="1"/>
</dbReference>
<evidence type="ECO:0000313" key="7">
    <source>
        <dbReference type="Proteomes" id="UP000002457"/>
    </source>
</evidence>
<dbReference type="AlphaFoldDB" id="B8GH72"/>
<keyword evidence="3" id="KW-0732">Signal</keyword>
<keyword evidence="4" id="KW-0472">Membrane</keyword>
<feature type="domain" description="SsuA/THI5-like" evidence="5">
    <location>
        <begin position="84"/>
        <end position="290"/>
    </location>
</feature>
<dbReference type="InterPro" id="IPR015168">
    <property type="entry name" value="SsuA/THI5"/>
</dbReference>
<protein>
    <submittedName>
        <fullName evidence="6">NMT1/THI5 like domain protein</fullName>
    </submittedName>
</protein>
<dbReference type="RefSeq" id="WP_012617796.1">
    <property type="nucleotide sequence ID" value="NC_011832.1"/>
</dbReference>
<comment type="subcellular location">
    <subcellularLocation>
        <location evidence="1">Periplasm</location>
    </subcellularLocation>
</comment>
<dbReference type="eggNOG" id="arCOG01803">
    <property type="taxonomic scope" value="Archaea"/>
</dbReference>
<keyword evidence="4" id="KW-0812">Transmembrane</keyword>
<name>B8GH72_METPE</name>
<dbReference type="GO" id="GO:0042597">
    <property type="term" value="C:periplasmic space"/>
    <property type="evidence" value="ECO:0007669"/>
    <property type="project" value="UniProtKB-SubCell"/>
</dbReference>
<dbReference type="STRING" id="521011.Mpal_1134"/>
<dbReference type="PANTHER" id="PTHR30024:SF47">
    <property type="entry name" value="TAURINE-BINDING PERIPLASMIC PROTEIN"/>
    <property type="match status" value="1"/>
</dbReference>
<feature type="transmembrane region" description="Helical" evidence="4">
    <location>
        <begin position="7"/>
        <end position="26"/>
    </location>
</feature>
<evidence type="ECO:0000256" key="2">
    <source>
        <dbReference type="ARBA" id="ARBA00010742"/>
    </source>
</evidence>
<dbReference type="OrthoDB" id="10037at2157"/>
<reference evidence="6 7" key="1">
    <citation type="journal article" date="2015" name="Genome Announc.">
        <title>Complete Genome Sequence of Methanosphaerula palustris E1-9CT, a Hydrogenotrophic Methanogen Isolated from a Minerotrophic Fen Peatland.</title>
        <authorList>
            <person name="Cadillo-Quiroz H."/>
            <person name="Browne P."/>
            <person name="Kyrpides N."/>
            <person name="Woyke T."/>
            <person name="Goodwin L."/>
            <person name="Detter C."/>
            <person name="Yavitt J.B."/>
            <person name="Zinder S.H."/>
        </authorList>
    </citation>
    <scope>NUCLEOTIDE SEQUENCE [LARGE SCALE GENOMIC DNA]</scope>
    <source>
        <strain evidence="7">ATCC BAA-1556 / DSM 19958 / E1-9c</strain>
    </source>
</reference>
<dbReference type="GeneID" id="7270398"/>